<evidence type="ECO:0000313" key="3">
    <source>
        <dbReference type="Proteomes" id="UP001187415"/>
    </source>
</evidence>
<organism evidence="2 3">
    <name type="scientific">Channa striata</name>
    <name type="common">Snakehead murrel</name>
    <name type="synonym">Ophicephalus striatus</name>
    <dbReference type="NCBI Taxonomy" id="64152"/>
    <lineage>
        <taxon>Eukaryota</taxon>
        <taxon>Metazoa</taxon>
        <taxon>Chordata</taxon>
        <taxon>Craniata</taxon>
        <taxon>Vertebrata</taxon>
        <taxon>Euteleostomi</taxon>
        <taxon>Actinopterygii</taxon>
        <taxon>Neopterygii</taxon>
        <taxon>Teleostei</taxon>
        <taxon>Neoteleostei</taxon>
        <taxon>Acanthomorphata</taxon>
        <taxon>Anabantaria</taxon>
        <taxon>Anabantiformes</taxon>
        <taxon>Channoidei</taxon>
        <taxon>Channidae</taxon>
        <taxon>Channa</taxon>
    </lineage>
</organism>
<evidence type="ECO:0000256" key="1">
    <source>
        <dbReference type="SAM" id="SignalP"/>
    </source>
</evidence>
<proteinExistence type="predicted"/>
<feature type="signal peptide" evidence="1">
    <location>
        <begin position="1"/>
        <end position="33"/>
    </location>
</feature>
<keyword evidence="3" id="KW-1185">Reference proteome</keyword>
<protein>
    <recommendedName>
        <fullName evidence="4">Secreted protein</fullName>
    </recommendedName>
</protein>
<keyword evidence="1" id="KW-0732">Signal</keyword>
<dbReference type="Proteomes" id="UP001187415">
    <property type="component" value="Unassembled WGS sequence"/>
</dbReference>
<comment type="caution">
    <text evidence="2">The sequence shown here is derived from an EMBL/GenBank/DDBJ whole genome shotgun (WGS) entry which is preliminary data.</text>
</comment>
<dbReference type="EMBL" id="JAUPFM010000011">
    <property type="protein sequence ID" value="KAK2837746.1"/>
    <property type="molecule type" value="Genomic_DNA"/>
</dbReference>
<sequence length="69" mass="7456">MCRSSAPCSPLHCLVEVLLCVDLAALTSHLASSQLLQGYDEWTLPSRGRGCGHCVCVRTQDVNSNLIPE</sequence>
<reference evidence="2" key="1">
    <citation type="submission" date="2023-07" db="EMBL/GenBank/DDBJ databases">
        <title>Chromosome-level Genome Assembly of Striped Snakehead (Channa striata).</title>
        <authorList>
            <person name="Liu H."/>
        </authorList>
    </citation>
    <scope>NUCLEOTIDE SEQUENCE</scope>
    <source>
        <strain evidence="2">Gz</strain>
        <tissue evidence="2">Muscle</tissue>
    </source>
</reference>
<gene>
    <name evidence="2" type="ORF">Q5P01_014958</name>
</gene>
<name>A0AA88MH12_CHASR</name>
<dbReference type="AlphaFoldDB" id="A0AA88MH12"/>
<evidence type="ECO:0008006" key="4">
    <source>
        <dbReference type="Google" id="ProtNLM"/>
    </source>
</evidence>
<feature type="chain" id="PRO_5041636406" description="Secreted protein" evidence="1">
    <location>
        <begin position="34"/>
        <end position="69"/>
    </location>
</feature>
<accession>A0AA88MH12</accession>
<evidence type="ECO:0000313" key="2">
    <source>
        <dbReference type="EMBL" id="KAK2837746.1"/>
    </source>
</evidence>